<evidence type="ECO:0000313" key="2">
    <source>
        <dbReference type="Proteomes" id="UP000784294"/>
    </source>
</evidence>
<accession>A0A3S5AFM0</accession>
<proteinExistence type="predicted"/>
<keyword evidence="2" id="KW-1185">Reference proteome</keyword>
<dbReference type="EMBL" id="CAAALY010057794">
    <property type="protein sequence ID" value="VEL22677.1"/>
    <property type="molecule type" value="Genomic_DNA"/>
</dbReference>
<dbReference type="AlphaFoldDB" id="A0A3S5AFM0"/>
<comment type="caution">
    <text evidence="1">The sequence shown here is derived from an EMBL/GenBank/DDBJ whole genome shotgun (WGS) entry which is preliminary data.</text>
</comment>
<sequence>MHQVHLCQLETGMNMVGTATRSRCENEGHDNCYPFLVAGADLYVNALPAAQISLKIGPLVASPLPRPRRPGLWDRLVRLSPGPREALVPPSSRRLTPADGPSIAESSGQLACRRRRRSICFRRTSSVSVRLVSHRQLFVCAPTSVHPAVPLCRFVGLSVCLYDRLCMCTSVFLHKCLLVCLID</sequence>
<reference evidence="1" key="1">
    <citation type="submission" date="2018-11" db="EMBL/GenBank/DDBJ databases">
        <authorList>
            <consortium name="Pathogen Informatics"/>
        </authorList>
    </citation>
    <scope>NUCLEOTIDE SEQUENCE</scope>
</reference>
<dbReference type="Proteomes" id="UP000784294">
    <property type="component" value="Unassembled WGS sequence"/>
</dbReference>
<gene>
    <name evidence="1" type="ORF">PXEA_LOCUS16117</name>
</gene>
<organism evidence="1 2">
    <name type="scientific">Protopolystoma xenopodis</name>
    <dbReference type="NCBI Taxonomy" id="117903"/>
    <lineage>
        <taxon>Eukaryota</taxon>
        <taxon>Metazoa</taxon>
        <taxon>Spiralia</taxon>
        <taxon>Lophotrochozoa</taxon>
        <taxon>Platyhelminthes</taxon>
        <taxon>Monogenea</taxon>
        <taxon>Polyopisthocotylea</taxon>
        <taxon>Polystomatidea</taxon>
        <taxon>Polystomatidae</taxon>
        <taxon>Protopolystoma</taxon>
    </lineage>
</organism>
<evidence type="ECO:0000313" key="1">
    <source>
        <dbReference type="EMBL" id="VEL22677.1"/>
    </source>
</evidence>
<protein>
    <submittedName>
        <fullName evidence="1">Uncharacterized protein</fullName>
    </submittedName>
</protein>
<name>A0A3S5AFM0_9PLAT</name>